<keyword evidence="4 5" id="KW-0472">Membrane</keyword>
<protein>
    <submittedName>
        <fullName evidence="7">Sodium hydrogen exchanger</fullName>
    </submittedName>
</protein>
<dbReference type="GO" id="GO:0016020">
    <property type="term" value="C:membrane"/>
    <property type="evidence" value="ECO:0007669"/>
    <property type="project" value="UniProtKB-SubCell"/>
</dbReference>
<evidence type="ECO:0000256" key="1">
    <source>
        <dbReference type="ARBA" id="ARBA00004141"/>
    </source>
</evidence>
<feature type="transmembrane region" description="Helical" evidence="5">
    <location>
        <begin position="37"/>
        <end position="57"/>
    </location>
</feature>
<evidence type="ECO:0000259" key="6">
    <source>
        <dbReference type="Pfam" id="PF00999"/>
    </source>
</evidence>
<feature type="transmembrane region" description="Helical" evidence="5">
    <location>
        <begin position="210"/>
        <end position="230"/>
    </location>
</feature>
<dbReference type="PANTHER" id="PTHR43021:SF2">
    <property type="entry name" value="CATION_H+ EXCHANGER DOMAIN-CONTAINING PROTEIN"/>
    <property type="match status" value="1"/>
</dbReference>
<evidence type="ECO:0000313" key="8">
    <source>
        <dbReference type="Proteomes" id="UP001472866"/>
    </source>
</evidence>
<feature type="domain" description="Cation/H+ exchanger transmembrane" evidence="6">
    <location>
        <begin position="29"/>
        <end position="402"/>
    </location>
</feature>
<keyword evidence="8" id="KW-1185">Reference proteome</keyword>
<name>A0AAX4P0G0_9CHLO</name>
<proteinExistence type="predicted"/>
<organism evidence="7 8">
    <name type="scientific">Chloropicon roscoffensis</name>
    <dbReference type="NCBI Taxonomy" id="1461544"/>
    <lineage>
        <taxon>Eukaryota</taxon>
        <taxon>Viridiplantae</taxon>
        <taxon>Chlorophyta</taxon>
        <taxon>Chloropicophyceae</taxon>
        <taxon>Chloropicales</taxon>
        <taxon>Chloropicaceae</taxon>
        <taxon>Chloropicon</taxon>
    </lineage>
</organism>
<dbReference type="PANTHER" id="PTHR43021">
    <property type="entry name" value="NA(+)/H(+) ANTIPORTER-RELATED"/>
    <property type="match status" value="1"/>
</dbReference>
<feature type="transmembrane region" description="Helical" evidence="5">
    <location>
        <begin position="242"/>
        <end position="259"/>
    </location>
</feature>
<comment type="subcellular location">
    <subcellularLocation>
        <location evidence="1">Membrane</location>
        <topology evidence="1">Multi-pass membrane protein</topology>
    </subcellularLocation>
</comment>
<dbReference type="AlphaFoldDB" id="A0AAX4P0G0"/>
<evidence type="ECO:0000256" key="2">
    <source>
        <dbReference type="ARBA" id="ARBA00022692"/>
    </source>
</evidence>
<dbReference type="Gene3D" id="1.20.1530.20">
    <property type="match status" value="1"/>
</dbReference>
<keyword evidence="2 5" id="KW-0812">Transmembrane</keyword>
<dbReference type="GO" id="GO:0015297">
    <property type="term" value="F:antiporter activity"/>
    <property type="evidence" value="ECO:0007669"/>
    <property type="project" value="InterPro"/>
</dbReference>
<dbReference type="GO" id="GO:1902600">
    <property type="term" value="P:proton transmembrane transport"/>
    <property type="evidence" value="ECO:0007669"/>
    <property type="project" value="InterPro"/>
</dbReference>
<feature type="transmembrane region" description="Helical" evidence="5">
    <location>
        <begin position="168"/>
        <end position="190"/>
    </location>
</feature>
<feature type="transmembrane region" description="Helical" evidence="5">
    <location>
        <begin position="96"/>
        <end position="115"/>
    </location>
</feature>
<dbReference type="InterPro" id="IPR006153">
    <property type="entry name" value="Cation/H_exchanger_TM"/>
</dbReference>
<dbReference type="Pfam" id="PF00999">
    <property type="entry name" value="Na_H_Exchanger"/>
    <property type="match status" value="1"/>
</dbReference>
<evidence type="ECO:0000256" key="5">
    <source>
        <dbReference type="SAM" id="Phobius"/>
    </source>
</evidence>
<reference evidence="7 8" key="1">
    <citation type="submission" date="2024-03" db="EMBL/GenBank/DDBJ databases">
        <title>Complete genome sequence of the green alga Chloropicon roscoffensis RCC1871.</title>
        <authorList>
            <person name="Lemieux C."/>
            <person name="Pombert J.-F."/>
            <person name="Otis C."/>
            <person name="Turmel M."/>
        </authorList>
    </citation>
    <scope>NUCLEOTIDE SEQUENCE [LARGE SCALE GENOMIC DNA]</scope>
    <source>
        <strain evidence="7 8">RCC1871</strain>
    </source>
</reference>
<dbReference type="InterPro" id="IPR038770">
    <property type="entry name" value="Na+/solute_symporter_sf"/>
</dbReference>
<feature type="transmembrane region" description="Helical" evidence="5">
    <location>
        <begin position="135"/>
        <end position="156"/>
    </location>
</feature>
<sequence length="418" mass="44356">MDSAGVAGMARSYLAAALLLPTASAVGQLCRRHLKLALITGFFLSGVLCGPSCLGFLTDGALRDLAFVEKVCLGLIGISAGSELQLKELRNVGNQIFSLVLSICVATWVIVFASAMVLLPKTTLMGTVSEDKLPVLASIAATIMLARSPASAVAVLKELEAKGPFATVSLAVIIVKDVLVIVLFSINLGIARLSFHREDDNVVLGAIETLFKINVAAALGVFGAFAQRTVFQVKISGERPRAYLRAASLIVCAAFVFHVSEILGAEPLLGCLILGATKVNLEPNPTRQDFVQALHGLMPTTYLSFFALAGASVHVDTLPHFFQPAFFVYSARLLSLYVGTKVGCKLGNSSANHREIGWMAYVTQAGIAMGLSKSVLLQFPEWAGPFYTFLVCVILMNQITGPTMYKAALTALGEVAAK</sequence>
<keyword evidence="3 5" id="KW-1133">Transmembrane helix</keyword>
<evidence type="ECO:0000256" key="4">
    <source>
        <dbReference type="ARBA" id="ARBA00023136"/>
    </source>
</evidence>
<evidence type="ECO:0000256" key="3">
    <source>
        <dbReference type="ARBA" id="ARBA00022989"/>
    </source>
</evidence>
<gene>
    <name evidence="7" type="ORF">HKI87_02g11800</name>
</gene>
<accession>A0AAX4P0G0</accession>
<dbReference type="EMBL" id="CP151502">
    <property type="protein sequence ID" value="WZN59654.1"/>
    <property type="molecule type" value="Genomic_DNA"/>
</dbReference>
<dbReference type="Proteomes" id="UP001472866">
    <property type="component" value="Chromosome 02"/>
</dbReference>
<evidence type="ECO:0000313" key="7">
    <source>
        <dbReference type="EMBL" id="WZN59654.1"/>
    </source>
</evidence>